<dbReference type="Proteomes" id="UP000192578">
    <property type="component" value="Unassembled WGS sequence"/>
</dbReference>
<dbReference type="Pfam" id="PF00701">
    <property type="entry name" value="DHDPS"/>
    <property type="match status" value="1"/>
</dbReference>
<dbReference type="PIRSF" id="PIRSF001365">
    <property type="entry name" value="DHDPS"/>
    <property type="match status" value="1"/>
</dbReference>
<keyword evidence="6" id="KW-0963">Cytoplasm</keyword>
<name>A0A1W0WJ65_HYPEX</name>
<proteinExistence type="inferred from homology"/>
<dbReference type="InterPro" id="IPR013785">
    <property type="entry name" value="Aldolase_TIM"/>
</dbReference>
<keyword evidence="7 11" id="KW-0456">Lyase</keyword>
<accession>A0A1W0WJ65</accession>
<dbReference type="AlphaFoldDB" id="A0A1W0WJ65"/>
<evidence type="ECO:0000256" key="13">
    <source>
        <dbReference type="PIRSR" id="PIRSR001365-2"/>
    </source>
</evidence>
<dbReference type="SUPFAM" id="SSF51569">
    <property type="entry name" value="Aldolase"/>
    <property type="match status" value="1"/>
</dbReference>
<evidence type="ECO:0000256" key="12">
    <source>
        <dbReference type="PIRSR" id="PIRSR001365-1"/>
    </source>
</evidence>
<comment type="similarity">
    <text evidence="3">Belongs to the DapA family. NanA subfamily.</text>
</comment>
<dbReference type="GO" id="GO:0008747">
    <property type="term" value="F:N-acetylneuraminate lyase activity"/>
    <property type="evidence" value="ECO:0007669"/>
    <property type="project" value="UniProtKB-EC"/>
</dbReference>
<evidence type="ECO:0000256" key="8">
    <source>
        <dbReference type="ARBA" id="ARBA00023270"/>
    </source>
</evidence>
<protein>
    <recommendedName>
        <fullName evidence="5">N-acetylneuraminate lyase</fullName>
        <ecNumber evidence="5">4.1.3.3</ecNumber>
    </recommendedName>
</protein>
<dbReference type="Gene3D" id="3.20.20.70">
    <property type="entry name" value="Aldolase class I"/>
    <property type="match status" value="1"/>
</dbReference>
<feature type="active site" description="Proton donor/acceptor" evidence="12">
    <location>
        <position position="141"/>
    </location>
</feature>
<feature type="active site" description="Schiff-base intermediate with substrate" evidence="12">
    <location>
        <position position="171"/>
    </location>
</feature>
<reference evidence="15" key="1">
    <citation type="submission" date="2017-01" db="EMBL/GenBank/DDBJ databases">
        <title>Comparative genomics of anhydrobiosis in the tardigrade Hypsibius dujardini.</title>
        <authorList>
            <person name="Yoshida Y."/>
            <person name="Koutsovoulos G."/>
            <person name="Laetsch D."/>
            <person name="Stevens L."/>
            <person name="Kumar S."/>
            <person name="Horikawa D."/>
            <person name="Ishino K."/>
            <person name="Komine S."/>
            <person name="Tomita M."/>
            <person name="Blaxter M."/>
            <person name="Arakawa K."/>
        </authorList>
    </citation>
    <scope>NUCLEOTIDE SEQUENCE [LARGE SCALE GENOMIC DNA]</scope>
    <source>
        <strain evidence="15">Z151</strain>
    </source>
</reference>
<dbReference type="EC" id="4.1.3.3" evidence="5"/>
<evidence type="ECO:0000256" key="11">
    <source>
        <dbReference type="PIRNR" id="PIRNR001365"/>
    </source>
</evidence>
<evidence type="ECO:0000256" key="2">
    <source>
        <dbReference type="ARBA" id="ARBA00004878"/>
    </source>
</evidence>
<comment type="pathway">
    <text evidence="2">Amino-sugar metabolism; N-acetylneuraminate degradation.</text>
</comment>
<gene>
    <name evidence="14" type="ORF">BV898_10586</name>
</gene>
<dbReference type="InterPro" id="IPR002220">
    <property type="entry name" value="DapA-like"/>
</dbReference>
<evidence type="ECO:0000256" key="1">
    <source>
        <dbReference type="ARBA" id="ARBA00004496"/>
    </source>
</evidence>
<organism evidence="14 15">
    <name type="scientific">Hypsibius exemplaris</name>
    <name type="common">Freshwater tardigrade</name>
    <dbReference type="NCBI Taxonomy" id="2072580"/>
    <lineage>
        <taxon>Eukaryota</taxon>
        <taxon>Metazoa</taxon>
        <taxon>Ecdysozoa</taxon>
        <taxon>Tardigrada</taxon>
        <taxon>Eutardigrada</taxon>
        <taxon>Parachela</taxon>
        <taxon>Hypsibioidea</taxon>
        <taxon>Hypsibiidae</taxon>
        <taxon>Hypsibius</taxon>
    </lineage>
</organism>
<comment type="caution">
    <text evidence="14">The sequence shown here is derived from an EMBL/GenBank/DDBJ whole genome shotgun (WGS) entry which is preliminary data.</text>
</comment>
<dbReference type="GO" id="GO:0005737">
    <property type="term" value="C:cytoplasm"/>
    <property type="evidence" value="ECO:0007669"/>
    <property type="project" value="UniProtKB-SubCell"/>
</dbReference>
<keyword evidence="8" id="KW-0704">Schiff base</keyword>
<evidence type="ECO:0000256" key="4">
    <source>
        <dbReference type="ARBA" id="ARBA00011881"/>
    </source>
</evidence>
<comment type="catalytic activity">
    <reaction evidence="10">
        <text>aceneuramate = aldehydo-N-acetyl-D-mannosamine + pyruvate</text>
        <dbReference type="Rhea" id="RHEA:23296"/>
        <dbReference type="ChEBI" id="CHEBI:15361"/>
        <dbReference type="ChEBI" id="CHEBI:17122"/>
        <dbReference type="ChEBI" id="CHEBI:173083"/>
        <dbReference type="EC" id="4.1.3.3"/>
    </reaction>
</comment>
<comment type="subunit">
    <text evidence="4">Homotetramer.</text>
</comment>
<evidence type="ECO:0000256" key="7">
    <source>
        <dbReference type="ARBA" id="ARBA00023239"/>
    </source>
</evidence>
<dbReference type="PRINTS" id="PR00146">
    <property type="entry name" value="DHPICSNTHASE"/>
</dbReference>
<dbReference type="PANTHER" id="PTHR12128:SF21">
    <property type="entry name" value="N-ACETYLNEURAMINATE LYASE"/>
    <property type="match status" value="1"/>
</dbReference>
<dbReference type="PANTHER" id="PTHR12128">
    <property type="entry name" value="DIHYDRODIPICOLINATE SYNTHASE"/>
    <property type="match status" value="1"/>
</dbReference>
<evidence type="ECO:0000313" key="15">
    <source>
        <dbReference type="Proteomes" id="UP000192578"/>
    </source>
</evidence>
<dbReference type="SMART" id="SM01130">
    <property type="entry name" value="DHDPS"/>
    <property type="match status" value="1"/>
</dbReference>
<evidence type="ECO:0000256" key="3">
    <source>
        <dbReference type="ARBA" id="ARBA00006324"/>
    </source>
</evidence>
<evidence type="ECO:0000256" key="9">
    <source>
        <dbReference type="ARBA" id="ARBA00023277"/>
    </source>
</evidence>
<dbReference type="EMBL" id="MTYJ01000092">
    <property type="protein sequence ID" value="OQV15202.1"/>
    <property type="molecule type" value="Genomic_DNA"/>
</dbReference>
<keyword evidence="9" id="KW-0119">Carbohydrate metabolism</keyword>
<keyword evidence="15" id="KW-1185">Reference proteome</keyword>
<evidence type="ECO:0000313" key="14">
    <source>
        <dbReference type="EMBL" id="OQV15202.1"/>
    </source>
</evidence>
<evidence type="ECO:0000256" key="6">
    <source>
        <dbReference type="ARBA" id="ARBA00022490"/>
    </source>
</evidence>
<evidence type="ECO:0000256" key="5">
    <source>
        <dbReference type="ARBA" id="ARBA00012911"/>
    </source>
</evidence>
<sequence>MAASRFNHKGLFVATFTPMKENGDINPDVVPAYVDHLLRSGIVGIFVHGSKGEGLSMTVAERKLMAETWLAASKGKLKTIIHVGAIALRDAQELAAHAESNGADAIAAIPSYYFAPRTPVELATSLQSVAAAAPNTPFLYYHNPAITHIQMDMSVFLTIAKTHIPTLCGMKYTGSDLSGASRCLLDHGLEFEIMWGPEDVLLGALALGMKSFIGSCYSFAAPIANRIIKAAEAGDFEAARSEQKKLKKLKDLAERFGDPVSTFKALTVIVGVPVGPTRAPLRALNAKEMQRFQSTLQEEGCLKWLTESD</sequence>
<comment type="subcellular location">
    <subcellularLocation>
        <location evidence="1">Cytoplasm</location>
    </subcellularLocation>
</comment>
<feature type="binding site" evidence="13">
    <location>
        <position position="213"/>
    </location>
    <ligand>
        <name>pyruvate</name>
        <dbReference type="ChEBI" id="CHEBI:15361"/>
    </ligand>
</feature>
<evidence type="ECO:0000256" key="10">
    <source>
        <dbReference type="ARBA" id="ARBA00044906"/>
    </source>
</evidence>
<dbReference type="OrthoDB" id="191315at2759"/>